<accession>A0A0A9GLF7</accession>
<dbReference type="EMBL" id="GBRH01174510">
    <property type="protein sequence ID" value="JAE23386.1"/>
    <property type="molecule type" value="Transcribed_RNA"/>
</dbReference>
<reference evidence="1" key="2">
    <citation type="journal article" date="2015" name="Data Brief">
        <title>Shoot transcriptome of the giant reed, Arundo donax.</title>
        <authorList>
            <person name="Barrero R.A."/>
            <person name="Guerrero F.D."/>
            <person name="Moolhuijzen P."/>
            <person name="Goolsby J.A."/>
            <person name="Tidwell J."/>
            <person name="Bellgard S.E."/>
            <person name="Bellgard M.I."/>
        </authorList>
    </citation>
    <scope>NUCLEOTIDE SEQUENCE</scope>
    <source>
        <tissue evidence="1">Shoot tissue taken approximately 20 cm above the soil surface</tissue>
    </source>
</reference>
<proteinExistence type="predicted"/>
<organism evidence="1">
    <name type="scientific">Arundo donax</name>
    <name type="common">Giant reed</name>
    <name type="synonym">Donax arundinaceus</name>
    <dbReference type="NCBI Taxonomy" id="35708"/>
    <lineage>
        <taxon>Eukaryota</taxon>
        <taxon>Viridiplantae</taxon>
        <taxon>Streptophyta</taxon>
        <taxon>Embryophyta</taxon>
        <taxon>Tracheophyta</taxon>
        <taxon>Spermatophyta</taxon>
        <taxon>Magnoliopsida</taxon>
        <taxon>Liliopsida</taxon>
        <taxon>Poales</taxon>
        <taxon>Poaceae</taxon>
        <taxon>PACMAD clade</taxon>
        <taxon>Arundinoideae</taxon>
        <taxon>Arundineae</taxon>
        <taxon>Arundo</taxon>
    </lineage>
</organism>
<sequence length="92" mass="9988">MIQQPRLQLIVQMSKLIKNRISTSKGNLKLQNKCFIDIFRQGFAPFPFFSSSAAGELQVPAPTPASLSTSAVVEVALAETPAPTPLLEVTIF</sequence>
<dbReference type="AlphaFoldDB" id="A0A0A9GLF7"/>
<reference evidence="1" key="1">
    <citation type="submission" date="2014-09" db="EMBL/GenBank/DDBJ databases">
        <authorList>
            <person name="Magalhaes I.L.F."/>
            <person name="Oliveira U."/>
            <person name="Santos F.R."/>
            <person name="Vidigal T.H.D.A."/>
            <person name="Brescovit A.D."/>
            <person name="Santos A.J."/>
        </authorList>
    </citation>
    <scope>NUCLEOTIDE SEQUENCE</scope>
    <source>
        <tissue evidence="1">Shoot tissue taken approximately 20 cm above the soil surface</tissue>
    </source>
</reference>
<evidence type="ECO:0000313" key="1">
    <source>
        <dbReference type="EMBL" id="JAE23386.1"/>
    </source>
</evidence>
<protein>
    <submittedName>
        <fullName evidence="1">Uncharacterized protein</fullName>
    </submittedName>
</protein>
<name>A0A0A9GLF7_ARUDO</name>